<dbReference type="Gene3D" id="3.30.530.20">
    <property type="match status" value="1"/>
</dbReference>
<reference evidence="1" key="1">
    <citation type="journal article" date="2015" name="Nature">
        <title>Complex archaea that bridge the gap between prokaryotes and eukaryotes.</title>
        <authorList>
            <person name="Spang A."/>
            <person name="Saw J.H."/>
            <person name="Jorgensen S.L."/>
            <person name="Zaremba-Niedzwiedzka K."/>
            <person name="Martijn J."/>
            <person name="Lind A.E."/>
            <person name="van Eijk R."/>
            <person name="Schleper C."/>
            <person name="Guy L."/>
            <person name="Ettema T.J."/>
        </authorList>
    </citation>
    <scope>NUCLEOTIDE SEQUENCE</scope>
</reference>
<accession>A0A0F9LD81</accession>
<dbReference type="EMBL" id="LAZR01006346">
    <property type="protein sequence ID" value="KKM92819.1"/>
    <property type="molecule type" value="Genomic_DNA"/>
</dbReference>
<protein>
    <submittedName>
        <fullName evidence="1">Uncharacterized protein</fullName>
    </submittedName>
</protein>
<proteinExistence type="predicted"/>
<sequence>MKQLFNAMIVFMALMPALVAAHGAPRLKVEEKIIIKADPDTVWNAVKDFDNAHSWIPAIEKTVAKGGNEKGATRTLTLRGGATVSEKLKKFDDKKMSYMYEITDISSIGEIDDHGEMHEVPAFPVSKYKSWVSVKAVDGGAQVIWLGKFFRAYHGNGHPPKTLDDNTAIDAVTGLYKSSLENLRTMLEK</sequence>
<dbReference type="InterPro" id="IPR019587">
    <property type="entry name" value="Polyketide_cyclase/dehydratase"/>
</dbReference>
<organism evidence="1">
    <name type="scientific">marine sediment metagenome</name>
    <dbReference type="NCBI Taxonomy" id="412755"/>
    <lineage>
        <taxon>unclassified sequences</taxon>
        <taxon>metagenomes</taxon>
        <taxon>ecological metagenomes</taxon>
    </lineage>
</organism>
<dbReference type="InterPro" id="IPR023393">
    <property type="entry name" value="START-like_dom_sf"/>
</dbReference>
<dbReference type="SUPFAM" id="SSF55961">
    <property type="entry name" value="Bet v1-like"/>
    <property type="match status" value="1"/>
</dbReference>
<comment type="caution">
    <text evidence="1">The sequence shown here is derived from an EMBL/GenBank/DDBJ whole genome shotgun (WGS) entry which is preliminary data.</text>
</comment>
<evidence type="ECO:0000313" key="1">
    <source>
        <dbReference type="EMBL" id="KKM92819.1"/>
    </source>
</evidence>
<name>A0A0F9LD81_9ZZZZ</name>
<dbReference type="CDD" id="cd07821">
    <property type="entry name" value="PYR_PYL_RCAR_like"/>
    <property type="match status" value="1"/>
</dbReference>
<dbReference type="AlphaFoldDB" id="A0A0F9LD81"/>
<dbReference type="Pfam" id="PF10604">
    <property type="entry name" value="Polyketide_cyc2"/>
    <property type="match status" value="1"/>
</dbReference>
<gene>
    <name evidence="1" type="ORF">LCGC14_1214600</name>
</gene>
<dbReference type="PANTHER" id="PTHR39332:SF7">
    <property type="entry name" value="SRPBCC FAMILY PROTEIN"/>
    <property type="match status" value="1"/>
</dbReference>
<dbReference type="PANTHER" id="PTHR39332">
    <property type="entry name" value="BLL4707 PROTEIN"/>
    <property type="match status" value="1"/>
</dbReference>